<feature type="transmembrane region" description="Helical" evidence="6">
    <location>
        <begin position="6"/>
        <end position="25"/>
    </location>
</feature>
<dbReference type="AlphaFoldDB" id="A0A1B1DV97"/>
<feature type="transmembrane region" description="Helical" evidence="6">
    <location>
        <begin position="680"/>
        <end position="699"/>
    </location>
</feature>
<feature type="compositionally biased region" description="Basic residues" evidence="5">
    <location>
        <begin position="332"/>
        <end position="344"/>
    </location>
</feature>
<evidence type="ECO:0000256" key="4">
    <source>
        <dbReference type="ARBA" id="ARBA00023136"/>
    </source>
</evidence>
<feature type="region of interest" description="Disordered" evidence="5">
    <location>
        <begin position="473"/>
        <end position="506"/>
    </location>
</feature>
<feature type="region of interest" description="Disordered" evidence="5">
    <location>
        <begin position="389"/>
        <end position="447"/>
    </location>
</feature>
<feature type="transmembrane region" description="Helical" evidence="6">
    <location>
        <begin position="72"/>
        <end position="91"/>
    </location>
</feature>
<feature type="transmembrane region" description="Helical" evidence="6">
    <location>
        <begin position="649"/>
        <end position="668"/>
    </location>
</feature>
<feature type="region of interest" description="Disordered" evidence="5">
    <location>
        <begin position="327"/>
        <end position="350"/>
    </location>
</feature>
<evidence type="ECO:0000256" key="3">
    <source>
        <dbReference type="ARBA" id="ARBA00022989"/>
    </source>
</evidence>
<feature type="region of interest" description="Disordered" evidence="5">
    <location>
        <begin position="554"/>
        <end position="580"/>
    </location>
</feature>
<evidence type="ECO:0000313" key="7">
    <source>
        <dbReference type="EMBL" id="ANQ06703.1"/>
    </source>
</evidence>
<keyword evidence="4 6" id="KW-0472">Membrane</keyword>
<keyword evidence="2 6" id="KW-0812">Transmembrane</keyword>
<feature type="transmembrane region" description="Helical" evidence="6">
    <location>
        <begin position="138"/>
        <end position="162"/>
    </location>
</feature>
<dbReference type="GeneID" id="30907748"/>
<reference evidence="8" key="1">
    <citation type="submission" date="2016-06" db="EMBL/GenBank/DDBJ databases">
        <title>First high quality genome sequence of Plasmodium coatneyi using continuous long reads from single molecule, real-time sequencing.</title>
        <authorList>
            <person name="Chien J.-T."/>
            <person name="Pakala S.B."/>
            <person name="Geraldo J.A."/>
            <person name="Lapp S.A."/>
            <person name="Barnwell J.W."/>
            <person name="Kissinger J.C."/>
            <person name="Galinski M.R."/>
            <person name="Humphrey J.C."/>
        </authorList>
    </citation>
    <scope>NUCLEOTIDE SEQUENCE [LARGE SCALE GENOMIC DNA]</scope>
    <source>
        <strain evidence="8">Hackeri</strain>
    </source>
</reference>
<dbReference type="GO" id="GO:0016020">
    <property type="term" value="C:membrane"/>
    <property type="evidence" value="ECO:0007669"/>
    <property type="project" value="UniProtKB-SubCell"/>
</dbReference>
<keyword evidence="3 6" id="KW-1133">Transmembrane helix</keyword>
<dbReference type="Pfam" id="PF05653">
    <property type="entry name" value="Mg_trans_NIPA"/>
    <property type="match status" value="1"/>
</dbReference>
<evidence type="ECO:0008006" key="9">
    <source>
        <dbReference type="Google" id="ProtNLM"/>
    </source>
</evidence>
<evidence type="ECO:0000256" key="5">
    <source>
        <dbReference type="SAM" id="MobiDB-lite"/>
    </source>
</evidence>
<feature type="transmembrane region" description="Helical" evidence="6">
    <location>
        <begin position="711"/>
        <end position="730"/>
    </location>
</feature>
<feature type="compositionally biased region" description="Polar residues" evidence="5">
    <location>
        <begin position="402"/>
        <end position="417"/>
    </location>
</feature>
<gene>
    <name evidence="7" type="ORF">PCOAH_00010220</name>
</gene>
<dbReference type="Proteomes" id="UP000092716">
    <property type="component" value="Chromosome 5"/>
</dbReference>
<feature type="transmembrane region" description="Helical" evidence="6">
    <location>
        <begin position="100"/>
        <end position="118"/>
    </location>
</feature>
<dbReference type="InterPro" id="IPR008521">
    <property type="entry name" value="Mg_trans_NIPA"/>
</dbReference>
<accession>A0A1B1DV97</accession>
<feature type="transmembrane region" description="Helical" evidence="6">
    <location>
        <begin position="45"/>
        <end position="66"/>
    </location>
</feature>
<evidence type="ECO:0000256" key="6">
    <source>
        <dbReference type="SAM" id="Phobius"/>
    </source>
</evidence>
<dbReference type="GO" id="GO:0015095">
    <property type="term" value="F:magnesium ion transmembrane transporter activity"/>
    <property type="evidence" value="ECO:0007669"/>
    <property type="project" value="InterPro"/>
</dbReference>
<dbReference type="OrthoDB" id="165382at2759"/>
<feature type="compositionally biased region" description="Polar residues" evidence="5">
    <location>
        <begin position="490"/>
        <end position="500"/>
    </location>
</feature>
<keyword evidence="8" id="KW-1185">Reference proteome</keyword>
<dbReference type="PANTHER" id="PTHR12570">
    <property type="match status" value="1"/>
</dbReference>
<sequence length="745" mass="83515">MDTTLIGIAICFVGSFLGALGDKFVHDSYIKENTQKKHMSQMTMWLFGTLLSVVIDPILTICSLYFTSAALVAPFAGVHILWNLIITNISLKIKTKLHQYMGSFFLICGIALIIIFSEKKVDIHSMNDLASLYSQTKVIIYLVLTFTIIVTLLVVCLLPFLFKDIKNASSKSEQLLYMNKFVENTCTYSCEISLLKNDTNDTRAKLSGGATSFENGKWGHPKQRSLEYPLKGTDDLISLMSSSDKGNTYANSPTRKERFMDTSTEGDNFAHRSNDGIITSSLGEKTTTVGRRNALINYRPGDPLPRLPANHTFPKHPTEKIKKINFKSSKTEKRRHPPQFRKKNHSWDARKENVQPILQGKYPPANGGNADMLDIKCSERVELQDDLYCSETTPHPSDKSENNLNYQSGSHTPSCSNLEPMIEPTPSDDAESTSTHKRRKKSLLLSPNRRIKMIEKNFQKKGRVKEKSFLRYTNGHKQNGPTVEDLPELNPQSNHPSSIAGSEPFSPINVLKRHDTINSSENWKDGEPFSLMVYSPTRERGSPGKVSVGSSLAINEGITSPSGPTEPTGQNARSNSRGRNDPVQLHYLSLIASIYPSVDKSSKIRHPEILYRICCCTLCGMSGGFVNIFSEQIIGIFSREKLHMFTHPFAYVLIMLTLFCLCNQLLFLNVSLSKFSVTSVIPLIMSNIVFLSSLTTIIMREEESVIQSTNAVFFSLGVLLVIIGILYLQYNINRILSRFFKPKKG</sequence>
<dbReference type="RefSeq" id="XP_019913398.1">
    <property type="nucleotide sequence ID" value="XM_020057831.1"/>
</dbReference>
<evidence type="ECO:0000313" key="8">
    <source>
        <dbReference type="Proteomes" id="UP000092716"/>
    </source>
</evidence>
<proteinExistence type="predicted"/>
<protein>
    <recommendedName>
        <fullName evidence="9">Magnesium transporter</fullName>
    </recommendedName>
</protein>
<dbReference type="VEuPathDB" id="PlasmoDB:PCOAH_00010220"/>
<dbReference type="EMBL" id="CP016243">
    <property type="protein sequence ID" value="ANQ06703.1"/>
    <property type="molecule type" value="Genomic_DNA"/>
</dbReference>
<comment type="subcellular location">
    <subcellularLocation>
        <location evidence="1">Membrane</location>
        <topology evidence="1">Multi-pass membrane protein</topology>
    </subcellularLocation>
</comment>
<evidence type="ECO:0000256" key="1">
    <source>
        <dbReference type="ARBA" id="ARBA00004141"/>
    </source>
</evidence>
<dbReference type="PANTHER" id="PTHR12570:SF65">
    <property type="entry name" value="MAGNESIUM TRANSPORTER NIPA9-RELATED"/>
    <property type="match status" value="1"/>
</dbReference>
<dbReference type="KEGG" id="pcot:PCOAH_00010220"/>
<feature type="compositionally biased region" description="Polar residues" evidence="5">
    <location>
        <begin position="554"/>
        <end position="577"/>
    </location>
</feature>
<feature type="transmembrane region" description="Helical" evidence="6">
    <location>
        <begin position="609"/>
        <end position="629"/>
    </location>
</feature>
<name>A0A1B1DV97_9APIC</name>
<organism evidence="7 8">
    <name type="scientific">Plasmodium coatneyi</name>
    <dbReference type="NCBI Taxonomy" id="208452"/>
    <lineage>
        <taxon>Eukaryota</taxon>
        <taxon>Sar</taxon>
        <taxon>Alveolata</taxon>
        <taxon>Apicomplexa</taxon>
        <taxon>Aconoidasida</taxon>
        <taxon>Haemosporida</taxon>
        <taxon>Plasmodiidae</taxon>
        <taxon>Plasmodium</taxon>
    </lineage>
</organism>
<evidence type="ECO:0000256" key="2">
    <source>
        <dbReference type="ARBA" id="ARBA00022692"/>
    </source>
</evidence>